<evidence type="ECO:0000256" key="1">
    <source>
        <dbReference type="ARBA" id="ARBA00022448"/>
    </source>
</evidence>
<accession>A0A3A9K959</accession>
<keyword evidence="2" id="KW-0547">Nucleotide-binding</keyword>
<dbReference type="Gene3D" id="3.40.50.300">
    <property type="entry name" value="P-loop containing nucleotide triphosphate hydrolases"/>
    <property type="match status" value="1"/>
</dbReference>
<gene>
    <name evidence="5" type="ORF">CR203_08230</name>
</gene>
<dbReference type="PANTHER" id="PTHR42781:SF4">
    <property type="entry name" value="SPERMIDINE_PUTRESCINE IMPORT ATP-BINDING PROTEIN POTA"/>
    <property type="match status" value="1"/>
</dbReference>
<dbReference type="InterPro" id="IPR003593">
    <property type="entry name" value="AAA+_ATPase"/>
</dbReference>
<keyword evidence="6" id="KW-1185">Reference proteome</keyword>
<feature type="domain" description="ABC transporter" evidence="4">
    <location>
        <begin position="3"/>
        <end position="241"/>
    </location>
</feature>
<reference evidence="5 6" key="1">
    <citation type="submission" date="2017-10" db="EMBL/GenBank/DDBJ databases">
        <title>Bacillus sp. nov., a halophilic bacterium isolated from a Keqin Lake.</title>
        <authorList>
            <person name="Wang H."/>
        </authorList>
    </citation>
    <scope>NUCLEOTIDE SEQUENCE [LARGE SCALE GENOMIC DNA]</scope>
    <source>
        <strain evidence="5 6">KCTC 13187</strain>
    </source>
</reference>
<name>A0A3A9K959_9BACI</name>
<keyword evidence="3" id="KW-0067">ATP-binding</keyword>
<dbReference type="GO" id="GO:0005524">
    <property type="term" value="F:ATP binding"/>
    <property type="evidence" value="ECO:0007669"/>
    <property type="project" value="UniProtKB-KW"/>
</dbReference>
<dbReference type="FunFam" id="3.40.50.300:FF:000042">
    <property type="entry name" value="Maltose/maltodextrin ABC transporter, ATP-binding protein"/>
    <property type="match status" value="1"/>
</dbReference>
<dbReference type="GO" id="GO:0140359">
    <property type="term" value="F:ABC-type transporter activity"/>
    <property type="evidence" value="ECO:0007669"/>
    <property type="project" value="UniProtKB-ARBA"/>
</dbReference>
<dbReference type="EMBL" id="PDOE01000003">
    <property type="protein sequence ID" value="RKL67350.1"/>
    <property type="molecule type" value="Genomic_DNA"/>
</dbReference>
<dbReference type="InterPro" id="IPR003439">
    <property type="entry name" value="ABC_transporter-like_ATP-bd"/>
</dbReference>
<evidence type="ECO:0000256" key="3">
    <source>
        <dbReference type="ARBA" id="ARBA00022840"/>
    </source>
</evidence>
<dbReference type="SUPFAM" id="SSF52540">
    <property type="entry name" value="P-loop containing nucleoside triphosphate hydrolases"/>
    <property type="match status" value="1"/>
</dbReference>
<dbReference type="Proteomes" id="UP000281498">
    <property type="component" value="Unassembled WGS sequence"/>
</dbReference>
<comment type="caution">
    <text evidence="5">The sequence shown here is derived from an EMBL/GenBank/DDBJ whole genome shotgun (WGS) entry which is preliminary data.</text>
</comment>
<dbReference type="PROSITE" id="PS50893">
    <property type="entry name" value="ABC_TRANSPORTER_2"/>
    <property type="match status" value="1"/>
</dbReference>
<protein>
    <submittedName>
        <fullName evidence="5">Transporter</fullName>
    </submittedName>
</protein>
<dbReference type="GO" id="GO:0043190">
    <property type="term" value="C:ATP-binding cassette (ABC) transporter complex"/>
    <property type="evidence" value="ECO:0007669"/>
    <property type="project" value="UniProtKB-ARBA"/>
</dbReference>
<dbReference type="PANTHER" id="PTHR42781">
    <property type="entry name" value="SPERMIDINE/PUTRESCINE IMPORT ATP-BINDING PROTEIN POTA"/>
    <property type="match status" value="1"/>
</dbReference>
<dbReference type="OrthoDB" id="9790614at2"/>
<dbReference type="InterPro" id="IPR017871">
    <property type="entry name" value="ABC_transporter-like_CS"/>
</dbReference>
<keyword evidence="1" id="KW-0813">Transport</keyword>
<dbReference type="Pfam" id="PF00005">
    <property type="entry name" value="ABC_tran"/>
    <property type="match status" value="1"/>
</dbReference>
<evidence type="ECO:0000313" key="5">
    <source>
        <dbReference type="EMBL" id="RKL67350.1"/>
    </source>
</evidence>
<sequence length="357" mass="39798">MTTKVENVRKVFGDFEALKSVSVSIEEGEFIAILGPSGCGKTTLLRLIAGFEEPTAGSIYIDNNLVGNENHVKPPELRNIGMVFQSFALWPHMKIYDQVEFPIIHHSSTPDRIKSNRKKRMETVLKLVGLSDLSERRPNELSGGQKQRVALARAIAHEPSLLLMDEPLSSLDAELREEMRKEIQILHRKTKSTILYVTHDQGEALAMADRMVIMKDGAIEQIGTPEDIYLRPNTSFVASFVSKAILIPGSWEGSVFYPDAAPDNEWDGKCIASAFKENGTYPVRPDEWIMSKKFSGIQVVINNALYQGREIHYSATDQTGLTVNMITPISERYEIGDKVSIQKTGTKVVSVTSTTAR</sequence>
<dbReference type="InterPro" id="IPR027417">
    <property type="entry name" value="P-loop_NTPase"/>
</dbReference>
<dbReference type="RefSeq" id="WP_110935486.1">
    <property type="nucleotide sequence ID" value="NZ_KZ614146.1"/>
</dbReference>
<dbReference type="InterPro" id="IPR050093">
    <property type="entry name" value="ABC_SmlMolc_Importer"/>
</dbReference>
<organism evidence="5 6">
    <name type="scientific">Salipaludibacillus neizhouensis</name>
    <dbReference type="NCBI Taxonomy" id="885475"/>
    <lineage>
        <taxon>Bacteria</taxon>
        <taxon>Bacillati</taxon>
        <taxon>Bacillota</taxon>
        <taxon>Bacilli</taxon>
        <taxon>Bacillales</taxon>
        <taxon>Bacillaceae</taxon>
    </lineage>
</organism>
<dbReference type="PROSITE" id="PS00211">
    <property type="entry name" value="ABC_TRANSPORTER_1"/>
    <property type="match status" value="1"/>
</dbReference>
<dbReference type="SMART" id="SM00382">
    <property type="entry name" value="AAA"/>
    <property type="match status" value="1"/>
</dbReference>
<evidence type="ECO:0000313" key="6">
    <source>
        <dbReference type="Proteomes" id="UP000281498"/>
    </source>
</evidence>
<dbReference type="GO" id="GO:0016887">
    <property type="term" value="F:ATP hydrolysis activity"/>
    <property type="evidence" value="ECO:0007669"/>
    <property type="project" value="InterPro"/>
</dbReference>
<dbReference type="AlphaFoldDB" id="A0A3A9K959"/>
<evidence type="ECO:0000256" key="2">
    <source>
        <dbReference type="ARBA" id="ARBA00022741"/>
    </source>
</evidence>
<evidence type="ECO:0000259" key="4">
    <source>
        <dbReference type="PROSITE" id="PS50893"/>
    </source>
</evidence>
<proteinExistence type="predicted"/>